<feature type="transmembrane region" description="Helical" evidence="1">
    <location>
        <begin position="59"/>
        <end position="86"/>
    </location>
</feature>
<name>A0A3P8CDS9_9TREM</name>
<dbReference type="EMBL" id="UZAI01018572">
    <property type="protein sequence ID" value="VDP38277.1"/>
    <property type="molecule type" value="Genomic_DNA"/>
</dbReference>
<keyword evidence="1" id="KW-0472">Membrane</keyword>
<proteinExistence type="predicted"/>
<evidence type="ECO:0000313" key="2">
    <source>
        <dbReference type="EMBL" id="VDP38277.1"/>
    </source>
</evidence>
<keyword evidence="3" id="KW-1185">Reference proteome</keyword>
<gene>
    <name evidence="2" type="ORF">SMRZ_LOCUS21100</name>
</gene>
<evidence type="ECO:0000313" key="3">
    <source>
        <dbReference type="Proteomes" id="UP000277204"/>
    </source>
</evidence>
<dbReference type="Proteomes" id="UP000277204">
    <property type="component" value="Unassembled WGS sequence"/>
</dbReference>
<reference evidence="2 3" key="1">
    <citation type="submission" date="2018-11" db="EMBL/GenBank/DDBJ databases">
        <authorList>
            <consortium name="Pathogen Informatics"/>
        </authorList>
    </citation>
    <scope>NUCLEOTIDE SEQUENCE [LARGE SCALE GENOMIC DNA]</scope>
    <source>
        <strain evidence="2 3">Zambia</strain>
    </source>
</reference>
<accession>A0A3P8CDS9</accession>
<protein>
    <submittedName>
        <fullName evidence="2">Uncharacterized protein</fullName>
    </submittedName>
</protein>
<sequence length="101" mass="11122">MEASRAALFSRALSSFSCLSFIFVSRSFSLRSCLAFGPNAGSSSNSSNFIPECFLTPAIAGFRLLILSFVEIGLFSLLFPVLFILARVHIKDRFESRSSEL</sequence>
<keyword evidence="1" id="KW-0812">Transmembrane</keyword>
<evidence type="ECO:0000256" key="1">
    <source>
        <dbReference type="SAM" id="Phobius"/>
    </source>
</evidence>
<dbReference type="AlphaFoldDB" id="A0A3P8CDS9"/>
<keyword evidence="1" id="KW-1133">Transmembrane helix</keyword>
<organism evidence="2 3">
    <name type="scientific">Schistosoma margrebowiei</name>
    <dbReference type="NCBI Taxonomy" id="48269"/>
    <lineage>
        <taxon>Eukaryota</taxon>
        <taxon>Metazoa</taxon>
        <taxon>Spiralia</taxon>
        <taxon>Lophotrochozoa</taxon>
        <taxon>Platyhelminthes</taxon>
        <taxon>Trematoda</taxon>
        <taxon>Digenea</taxon>
        <taxon>Strigeidida</taxon>
        <taxon>Schistosomatoidea</taxon>
        <taxon>Schistosomatidae</taxon>
        <taxon>Schistosoma</taxon>
    </lineage>
</organism>